<dbReference type="Proteomes" id="UP000625804">
    <property type="component" value="Unassembled WGS sequence"/>
</dbReference>
<dbReference type="GO" id="GO:0006730">
    <property type="term" value="P:one-carbon metabolic process"/>
    <property type="evidence" value="ECO:0007669"/>
    <property type="project" value="UniProtKB-KW"/>
</dbReference>
<protein>
    <recommendedName>
        <fullName evidence="10">S-adenosylmethionine synthase</fullName>
        <shortName evidence="10">AdoMet synthase</shortName>
        <ecNumber evidence="10">2.5.1.6</ecNumber>
    </recommendedName>
    <alternativeName>
        <fullName evidence="10">MAT</fullName>
    </alternativeName>
    <alternativeName>
        <fullName evidence="10">Methionine adenosyltransferase</fullName>
    </alternativeName>
</protein>
<comment type="caution">
    <text evidence="16">The sequence shown here is derived from an EMBL/GenBank/DDBJ whole genome shotgun (WGS) entry which is preliminary data.</text>
</comment>
<dbReference type="AlphaFoldDB" id="A0A8J8KB75"/>
<dbReference type="GO" id="GO:0005737">
    <property type="term" value="C:cytoplasm"/>
    <property type="evidence" value="ECO:0007669"/>
    <property type="project" value="UniProtKB-SubCell"/>
</dbReference>
<comment type="cofactor">
    <cofactor evidence="10">
        <name>K(+)</name>
        <dbReference type="ChEBI" id="CHEBI:29103"/>
    </cofactor>
    <text evidence="10">Binds 1 potassium ion per subunit.</text>
</comment>
<evidence type="ECO:0000256" key="5">
    <source>
        <dbReference type="ARBA" id="ARBA00022723"/>
    </source>
</evidence>
<feature type="region of interest" description="Flexible loop" evidence="10">
    <location>
        <begin position="102"/>
        <end position="112"/>
    </location>
</feature>
<dbReference type="RefSeq" id="WP_173730555.1">
    <property type="nucleotide sequence ID" value="NZ_JABTTE010000005.1"/>
</dbReference>
<keyword evidence="17" id="KW-1185">Reference proteome</keyword>
<evidence type="ECO:0000259" key="15">
    <source>
        <dbReference type="Pfam" id="PF02773"/>
    </source>
</evidence>
<dbReference type="InterPro" id="IPR022629">
    <property type="entry name" value="S-AdoMet_synt_central"/>
</dbReference>
<feature type="binding site" evidence="10">
    <location>
        <position position="254"/>
    </location>
    <ligand>
        <name>ATP</name>
        <dbReference type="ChEBI" id="CHEBI:30616"/>
        <note>ligand shared between two neighboring subunits</note>
    </ligand>
</feature>
<dbReference type="FunFam" id="3.30.300.10:FF:000004">
    <property type="entry name" value="S-adenosylmethionine synthase"/>
    <property type="match status" value="1"/>
</dbReference>
<dbReference type="GO" id="GO:0005524">
    <property type="term" value="F:ATP binding"/>
    <property type="evidence" value="ECO:0007669"/>
    <property type="project" value="UniProtKB-UniRule"/>
</dbReference>
<keyword evidence="8 10" id="KW-0460">Magnesium</keyword>
<keyword evidence="3 10" id="KW-0554">One-carbon metabolism</keyword>
<evidence type="ECO:0000259" key="14">
    <source>
        <dbReference type="Pfam" id="PF02772"/>
    </source>
</evidence>
<keyword evidence="5 10" id="KW-0479">Metal-binding</keyword>
<comment type="similarity">
    <text evidence="2 10 12">Belongs to the AdoMet synthase family.</text>
</comment>
<comment type="cofactor">
    <cofactor evidence="10">
        <name>Mg(2+)</name>
        <dbReference type="ChEBI" id="CHEBI:18420"/>
    </cofactor>
    <text evidence="10">Binds 2 divalent ions per subunit.</text>
</comment>
<dbReference type="PROSITE" id="PS00377">
    <property type="entry name" value="ADOMET_SYNTHASE_2"/>
    <property type="match status" value="1"/>
</dbReference>
<evidence type="ECO:0000256" key="7">
    <source>
        <dbReference type="ARBA" id="ARBA00022840"/>
    </source>
</evidence>
<feature type="binding site" description="in other chain" evidence="10">
    <location>
        <begin position="260"/>
        <end position="261"/>
    </location>
    <ligand>
        <name>ATP</name>
        <dbReference type="ChEBI" id="CHEBI:30616"/>
        <note>ligand shared between two neighboring subunits</note>
    </ligand>
</feature>
<feature type="domain" description="S-adenosylmethionine synthetase N-terminal" evidence="13">
    <location>
        <begin position="7"/>
        <end position="104"/>
    </location>
</feature>
<dbReference type="Gene3D" id="3.30.300.10">
    <property type="match status" value="3"/>
</dbReference>
<feature type="binding site" evidence="10">
    <location>
        <position position="277"/>
    </location>
    <ligand>
        <name>ATP</name>
        <dbReference type="ChEBI" id="CHEBI:30616"/>
        <note>ligand shared between two neighboring subunits</note>
    </ligand>
</feature>
<dbReference type="EC" id="2.5.1.6" evidence="10"/>
<feature type="binding site" description="in other chain" evidence="10">
    <location>
        <position position="102"/>
    </location>
    <ligand>
        <name>L-methionine</name>
        <dbReference type="ChEBI" id="CHEBI:57844"/>
        <note>ligand shared between two neighboring subunits</note>
    </ligand>
</feature>
<feature type="domain" description="S-adenosylmethionine synthetase C-terminal" evidence="15">
    <location>
        <begin position="248"/>
        <end position="387"/>
    </location>
</feature>
<dbReference type="HAMAP" id="MF_00086">
    <property type="entry name" value="S_AdoMet_synth1"/>
    <property type="match status" value="1"/>
</dbReference>
<dbReference type="Pfam" id="PF02772">
    <property type="entry name" value="S-AdoMet_synt_M"/>
    <property type="match status" value="1"/>
</dbReference>
<name>A0A8J8KB75_9BACI</name>
<comment type="catalytic activity">
    <reaction evidence="10">
        <text>L-methionine + ATP + H2O = S-adenosyl-L-methionine + phosphate + diphosphate</text>
        <dbReference type="Rhea" id="RHEA:21080"/>
        <dbReference type="ChEBI" id="CHEBI:15377"/>
        <dbReference type="ChEBI" id="CHEBI:30616"/>
        <dbReference type="ChEBI" id="CHEBI:33019"/>
        <dbReference type="ChEBI" id="CHEBI:43474"/>
        <dbReference type="ChEBI" id="CHEBI:57844"/>
        <dbReference type="ChEBI" id="CHEBI:59789"/>
        <dbReference type="EC" id="2.5.1.6"/>
    </reaction>
</comment>
<accession>A0A8J8KB75</accession>
<feature type="binding site" description="in other chain" evidence="10">
    <location>
        <position position="18"/>
    </location>
    <ligand>
        <name>ATP</name>
        <dbReference type="ChEBI" id="CHEBI:30616"/>
        <note>ligand shared between two neighboring subunits</note>
    </ligand>
</feature>
<dbReference type="Pfam" id="PF02773">
    <property type="entry name" value="S-AdoMet_synt_C"/>
    <property type="match status" value="1"/>
</dbReference>
<dbReference type="SUPFAM" id="SSF55973">
    <property type="entry name" value="S-adenosylmethionine synthetase"/>
    <property type="match status" value="3"/>
</dbReference>
<organism evidence="16 17">
    <name type="scientific">Calidifontibacillus erzurumensis</name>
    <dbReference type="NCBI Taxonomy" id="2741433"/>
    <lineage>
        <taxon>Bacteria</taxon>
        <taxon>Bacillati</taxon>
        <taxon>Bacillota</taxon>
        <taxon>Bacilli</taxon>
        <taxon>Bacillales</taxon>
        <taxon>Bacillaceae</taxon>
        <taxon>Calidifontibacillus/Schinkia group</taxon>
        <taxon>Calidifontibacillus</taxon>
    </lineage>
</organism>
<reference evidence="16" key="1">
    <citation type="submission" date="2020-06" db="EMBL/GenBank/DDBJ databases">
        <title>A novel thermopfilic bacterium from Erzurum, Turkey.</title>
        <authorList>
            <person name="Adiguzel A."/>
            <person name="Ay H."/>
            <person name="Baltaci M.O."/>
        </authorList>
    </citation>
    <scope>NUCLEOTIDE SEQUENCE</scope>
    <source>
        <strain evidence="16">P2</strain>
    </source>
</reference>
<feature type="binding site" description="in other chain" evidence="10">
    <location>
        <position position="285"/>
    </location>
    <ligand>
        <name>L-methionine</name>
        <dbReference type="ChEBI" id="CHEBI:57844"/>
        <note>ligand shared between two neighboring subunits</note>
    </ligand>
</feature>
<evidence type="ECO:0000256" key="10">
    <source>
        <dbReference type="HAMAP-Rule" id="MF_00086"/>
    </source>
</evidence>
<dbReference type="EMBL" id="JABTTE010000005">
    <property type="protein sequence ID" value="NSL51352.1"/>
    <property type="molecule type" value="Genomic_DNA"/>
</dbReference>
<evidence type="ECO:0000313" key="16">
    <source>
        <dbReference type="EMBL" id="NSL51352.1"/>
    </source>
</evidence>
<dbReference type="PROSITE" id="PS00376">
    <property type="entry name" value="ADOMET_SYNTHASE_1"/>
    <property type="match status" value="1"/>
</dbReference>
<keyword evidence="6 10" id="KW-0547">Nucleotide-binding</keyword>
<evidence type="ECO:0000256" key="4">
    <source>
        <dbReference type="ARBA" id="ARBA00022679"/>
    </source>
</evidence>
<keyword evidence="10" id="KW-0963">Cytoplasm</keyword>
<dbReference type="InterPro" id="IPR022636">
    <property type="entry name" value="S-AdoMet_synthetase_sfam"/>
</dbReference>
<dbReference type="NCBIfam" id="TIGR01034">
    <property type="entry name" value="metK"/>
    <property type="match status" value="1"/>
</dbReference>
<evidence type="ECO:0000313" key="17">
    <source>
        <dbReference type="Proteomes" id="UP000625804"/>
    </source>
</evidence>
<feature type="binding site" evidence="10">
    <location>
        <position position="46"/>
    </location>
    <ligand>
        <name>K(+)</name>
        <dbReference type="ChEBI" id="CHEBI:29103"/>
    </ligand>
</feature>
<dbReference type="InterPro" id="IPR002133">
    <property type="entry name" value="S-AdoMet_synthetase"/>
</dbReference>
<dbReference type="UniPathway" id="UPA00315">
    <property type="reaction ID" value="UER00080"/>
</dbReference>
<evidence type="ECO:0000256" key="9">
    <source>
        <dbReference type="ARBA" id="ARBA00022958"/>
    </source>
</evidence>
<dbReference type="GO" id="GO:0004478">
    <property type="term" value="F:methionine adenosyltransferase activity"/>
    <property type="evidence" value="ECO:0007669"/>
    <property type="project" value="UniProtKB-UniRule"/>
</dbReference>
<dbReference type="Pfam" id="PF00438">
    <property type="entry name" value="S-AdoMet_synt_N"/>
    <property type="match status" value="1"/>
</dbReference>
<evidence type="ECO:0000256" key="11">
    <source>
        <dbReference type="RuleBase" id="RU000542"/>
    </source>
</evidence>
<dbReference type="InterPro" id="IPR022630">
    <property type="entry name" value="S-AdoMet_synt_C"/>
</dbReference>
<evidence type="ECO:0000256" key="3">
    <source>
        <dbReference type="ARBA" id="ARBA00022563"/>
    </source>
</evidence>
<dbReference type="InterPro" id="IPR022631">
    <property type="entry name" value="ADOMET_SYNTHASE_CS"/>
</dbReference>
<keyword evidence="9 10" id="KW-0630">Potassium</keyword>
<feature type="binding site" evidence="10">
    <location>
        <position position="20"/>
    </location>
    <ligand>
        <name>Mg(2+)</name>
        <dbReference type="ChEBI" id="CHEBI:18420"/>
    </ligand>
</feature>
<evidence type="ECO:0000256" key="12">
    <source>
        <dbReference type="RuleBase" id="RU004462"/>
    </source>
</evidence>
<dbReference type="GO" id="GO:0006556">
    <property type="term" value="P:S-adenosylmethionine biosynthetic process"/>
    <property type="evidence" value="ECO:0007669"/>
    <property type="project" value="UniProtKB-UniRule"/>
</dbReference>
<comment type="pathway">
    <text evidence="1 10">Amino-acid biosynthesis; S-adenosyl-L-methionine biosynthesis; S-adenosyl-L-methionine from L-methionine: step 1/1.</text>
</comment>
<proteinExistence type="inferred from homology"/>
<evidence type="ECO:0000259" key="13">
    <source>
        <dbReference type="Pfam" id="PF00438"/>
    </source>
</evidence>
<evidence type="ECO:0000256" key="6">
    <source>
        <dbReference type="ARBA" id="ARBA00022741"/>
    </source>
</evidence>
<evidence type="ECO:0000256" key="2">
    <source>
        <dbReference type="ARBA" id="ARBA00009685"/>
    </source>
</evidence>
<feature type="binding site" description="in other chain" evidence="10">
    <location>
        <position position="59"/>
    </location>
    <ligand>
        <name>L-methionine</name>
        <dbReference type="ChEBI" id="CHEBI:57844"/>
        <note>ligand shared between two neighboring subunits</note>
    </ligand>
</feature>
<comment type="subunit">
    <text evidence="10">Homotetramer; dimer of dimers.</text>
</comment>
<keyword evidence="7 10" id="KW-0067">ATP-binding</keyword>
<dbReference type="PANTHER" id="PTHR11964">
    <property type="entry name" value="S-ADENOSYLMETHIONINE SYNTHETASE"/>
    <property type="match status" value="1"/>
</dbReference>
<dbReference type="CDD" id="cd18079">
    <property type="entry name" value="S-AdoMet_synt"/>
    <property type="match status" value="1"/>
</dbReference>
<dbReference type="GO" id="GO:0000287">
    <property type="term" value="F:magnesium ion binding"/>
    <property type="evidence" value="ECO:0007669"/>
    <property type="project" value="UniProtKB-UniRule"/>
</dbReference>
<dbReference type="PIRSF" id="PIRSF000497">
    <property type="entry name" value="MAT"/>
    <property type="match status" value="1"/>
</dbReference>
<evidence type="ECO:0000256" key="8">
    <source>
        <dbReference type="ARBA" id="ARBA00022842"/>
    </source>
</evidence>
<feature type="binding site" description="in other chain" evidence="10">
    <location>
        <begin position="178"/>
        <end position="180"/>
    </location>
    <ligand>
        <name>ATP</name>
        <dbReference type="ChEBI" id="CHEBI:30616"/>
        <note>ligand shared between two neighboring subunits</note>
    </ligand>
</feature>
<dbReference type="FunFam" id="3.30.300.10:FF:000003">
    <property type="entry name" value="S-adenosylmethionine synthase"/>
    <property type="match status" value="1"/>
</dbReference>
<keyword evidence="4 10" id="KW-0808">Transferase</keyword>
<dbReference type="InterPro" id="IPR022628">
    <property type="entry name" value="S-AdoMet_synt_N"/>
</dbReference>
<feature type="binding site" evidence="10">
    <location>
        <position position="281"/>
    </location>
    <ligand>
        <name>ATP</name>
        <dbReference type="ChEBI" id="CHEBI:30616"/>
        <note>ligand shared between two neighboring subunits</note>
    </ligand>
</feature>
<feature type="binding site" evidence="10">
    <location>
        <position position="254"/>
    </location>
    <ligand>
        <name>L-methionine</name>
        <dbReference type="ChEBI" id="CHEBI:57844"/>
        <note>ligand shared between two neighboring subunits</note>
    </ligand>
</feature>
<gene>
    <name evidence="10" type="primary">metK</name>
    <name evidence="16" type="ORF">HR057_06150</name>
</gene>
<comment type="function">
    <text evidence="10">Catalyzes the formation of S-adenosylmethionine (AdoMet) from methionine and ATP. The overall synthetic reaction is composed of two sequential steps, AdoMet formation and the subsequent tripolyphosphate hydrolysis which occurs prior to release of AdoMet from the enzyme.</text>
</comment>
<comment type="subcellular location">
    <subcellularLocation>
        <location evidence="10 11">Cytoplasm</location>
    </subcellularLocation>
</comment>
<feature type="binding site" description="in other chain" evidence="10">
    <location>
        <begin position="245"/>
        <end position="246"/>
    </location>
    <ligand>
        <name>ATP</name>
        <dbReference type="ChEBI" id="CHEBI:30616"/>
        <note>ligand shared between two neighboring subunits</note>
    </ligand>
</feature>
<feature type="domain" description="S-adenosylmethionine synthetase central" evidence="14">
    <location>
        <begin position="129"/>
        <end position="246"/>
    </location>
</feature>
<sequence>MTNTNRRLFTSESVTEGHPDKICDQISDAILDAILEKDPNARVAAETAVTTGLVLVAGEITTSTYVDIPKIVRETVNEIGYTRAKFGFDAETCAVITSIDEQSPDIAMGVDKALEAREGQMSDEEIEAIGAGDQGLMFGFACNETPELMPLPISLAHQLSRRLSEVRKNETLPYLRPDGKTQVTVEYDENGKPVRIDTIVVSTQHNPEVTLEQIVRDIKEYVIKPVVPEELIDDQTKYFINPTGRFVIGGPQGDAGLTGRKIIVDTYGGYARHGGGAFSGKDPTKVDRSAAYAARYVAKNIVAAGLAEKCEVQLAYAIGVAQPVSISIDTFGTGKVSEEKLVEVVRKNFDLRPAGIIKMLDLRRPIYKKTAAYGHFGRTDLDLPWERTDKAEILKQEALA</sequence>
<evidence type="ECO:0000256" key="1">
    <source>
        <dbReference type="ARBA" id="ARBA00005224"/>
    </source>
</evidence>